<dbReference type="RefSeq" id="WP_204920025.1">
    <property type="nucleotide sequence ID" value="NZ_BAAAQP010000003.1"/>
</dbReference>
<dbReference type="EMBL" id="JAFBCF010000001">
    <property type="protein sequence ID" value="MBM7800677.1"/>
    <property type="molecule type" value="Genomic_DNA"/>
</dbReference>
<sequence length="139" mass="15288">MTEQHRTYKDDVKGRGNLFQRALRRLASSNAELESEELQRHVSEAGAVPISDCTDRQVVDLTGTISTVTIAPRGGHPSLEVELRDGSGAVTLVWLGRRSIPGVDPGRSIKILSGRVSCHEGSKIIYNPRYELLQTPTPR</sequence>
<dbReference type="SUPFAM" id="SSF50249">
    <property type="entry name" value="Nucleic acid-binding proteins"/>
    <property type="match status" value="1"/>
</dbReference>
<accession>A0ABS2RQB3</accession>
<reference evidence="1 2" key="1">
    <citation type="submission" date="2021-01" db="EMBL/GenBank/DDBJ databases">
        <title>Sequencing the genomes of 1000 actinobacteria strains.</title>
        <authorList>
            <person name="Klenk H.-P."/>
        </authorList>
    </citation>
    <scope>NUCLEOTIDE SEQUENCE [LARGE SCALE GENOMIC DNA]</scope>
    <source>
        <strain evidence="1 2">DSM 18662</strain>
    </source>
</reference>
<keyword evidence="2" id="KW-1185">Reference proteome</keyword>
<evidence type="ECO:0000313" key="2">
    <source>
        <dbReference type="Proteomes" id="UP000704762"/>
    </source>
</evidence>
<comment type="caution">
    <text evidence="1">The sequence shown here is derived from an EMBL/GenBank/DDBJ whole genome shotgun (WGS) entry which is preliminary data.</text>
</comment>
<proteinExistence type="predicted"/>
<dbReference type="InterPro" id="IPR016499">
    <property type="entry name" value="NucleicA-bd_Rv2694c_prd"/>
</dbReference>
<dbReference type="InterPro" id="IPR012340">
    <property type="entry name" value="NA-bd_OB-fold"/>
</dbReference>
<dbReference type="PIRSF" id="PIRSF006910">
    <property type="entry name" value="NA_bind_Rv2694c_prd"/>
    <property type="match status" value="1"/>
</dbReference>
<dbReference type="Gene3D" id="2.40.50.140">
    <property type="entry name" value="Nucleic acid-binding proteins"/>
    <property type="match status" value="1"/>
</dbReference>
<dbReference type="Proteomes" id="UP000704762">
    <property type="component" value="Unassembled WGS sequence"/>
</dbReference>
<organism evidence="1 2">
    <name type="scientific">Microlunatus panaciterrae</name>
    <dbReference type="NCBI Taxonomy" id="400768"/>
    <lineage>
        <taxon>Bacteria</taxon>
        <taxon>Bacillati</taxon>
        <taxon>Actinomycetota</taxon>
        <taxon>Actinomycetes</taxon>
        <taxon>Propionibacteriales</taxon>
        <taxon>Propionibacteriaceae</taxon>
        <taxon>Microlunatus</taxon>
    </lineage>
</organism>
<evidence type="ECO:0000313" key="1">
    <source>
        <dbReference type="EMBL" id="MBM7800677.1"/>
    </source>
</evidence>
<protein>
    <submittedName>
        <fullName evidence="1">RecG-like helicase</fullName>
    </submittedName>
</protein>
<gene>
    <name evidence="1" type="ORF">JOE57_003598</name>
</gene>
<dbReference type="CDD" id="cd04488">
    <property type="entry name" value="RecG_wedge_OBF"/>
    <property type="match status" value="1"/>
</dbReference>
<name>A0ABS2RQB3_9ACTN</name>